<gene>
    <name evidence="1" type="ORF">RirG_070760</name>
</gene>
<proteinExistence type="predicted"/>
<accession>A0A015KXI9</accession>
<dbReference type="HOGENOM" id="CLU_2307567_0_0_1"/>
<comment type="caution">
    <text evidence="1">The sequence shown here is derived from an EMBL/GenBank/DDBJ whole genome shotgun (WGS) entry which is preliminary data.</text>
</comment>
<dbReference type="Proteomes" id="UP000022910">
    <property type="component" value="Unassembled WGS sequence"/>
</dbReference>
<evidence type="ECO:0000313" key="1">
    <source>
        <dbReference type="EMBL" id="EXX72284.1"/>
    </source>
</evidence>
<dbReference type="AlphaFoldDB" id="A0A015KXI9"/>
<dbReference type="EMBL" id="JEMT01015693">
    <property type="protein sequence ID" value="EXX72284.1"/>
    <property type="molecule type" value="Genomic_DNA"/>
</dbReference>
<evidence type="ECO:0000313" key="2">
    <source>
        <dbReference type="Proteomes" id="UP000022910"/>
    </source>
</evidence>
<name>A0A015KXI9_RHIIW</name>
<dbReference type="OrthoDB" id="2445812at2759"/>
<reference evidence="1 2" key="1">
    <citation type="submission" date="2014-02" db="EMBL/GenBank/DDBJ databases">
        <title>Single nucleus genome sequencing reveals high similarity among nuclei of an endomycorrhizal fungus.</title>
        <authorList>
            <person name="Lin K."/>
            <person name="Geurts R."/>
            <person name="Zhang Z."/>
            <person name="Limpens E."/>
            <person name="Saunders D.G."/>
            <person name="Mu D."/>
            <person name="Pang E."/>
            <person name="Cao H."/>
            <person name="Cha H."/>
            <person name="Lin T."/>
            <person name="Zhou Q."/>
            <person name="Shang Y."/>
            <person name="Li Y."/>
            <person name="Ivanov S."/>
            <person name="Sharma T."/>
            <person name="Velzen R.V."/>
            <person name="Ruijter N.D."/>
            <person name="Aanen D.K."/>
            <person name="Win J."/>
            <person name="Kamoun S."/>
            <person name="Bisseling T."/>
            <person name="Huang S."/>
        </authorList>
    </citation>
    <scope>NUCLEOTIDE SEQUENCE [LARGE SCALE GENOMIC DNA]</scope>
    <source>
        <strain evidence="2">DAOM197198w</strain>
    </source>
</reference>
<organism evidence="1 2">
    <name type="scientific">Rhizophagus irregularis (strain DAOM 197198w)</name>
    <name type="common">Glomus intraradices</name>
    <dbReference type="NCBI Taxonomy" id="1432141"/>
    <lineage>
        <taxon>Eukaryota</taxon>
        <taxon>Fungi</taxon>
        <taxon>Fungi incertae sedis</taxon>
        <taxon>Mucoromycota</taxon>
        <taxon>Glomeromycotina</taxon>
        <taxon>Glomeromycetes</taxon>
        <taxon>Glomerales</taxon>
        <taxon>Glomeraceae</taxon>
        <taxon>Rhizophagus</taxon>
    </lineage>
</organism>
<protein>
    <submittedName>
        <fullName evidence="1">Uncharacterized protein</fullName>
    </submittedName>
</protein>
<keyword evidence="2" id="KW-1185">Reference proteome</keyword>
<sequence>MANQKSSIIELTQKLKEIYPVGYIIKDHEFRAWKALLRHAGCIKITPFEKEDSELQFWTRSKDPDKDKDTLIQLYNCRFLQTNPEKPYKAILECISRCIR</sequence>